<evidence type="ECO:0000256" key="1">
    <source>
        <dbReference type="ARBA" id="ARBA00022908"/>
    </source>
</evidence>
<evidence type="ECO:0000313" key="6">
    <source>
        <dbReference type="Proteomes" id="UP001321047"/>
    </source>
</evidence>
<protein>
    <submittedName>
        <fullName evidence="5">Site-specific integrase</fullName>
    </submittedName>
</protein>
<evidence type="ECO:0000313" key="5">
    <source>
        <dbReference type="EMBL" id="MCU4752377.1"/>
    </source>
</evidence>
<proteinExistence type="predicted"/>
<reference evidence="5 6" key="1">
    <citation type="submission" date="2022-09" db="EMBL/GenBank/DDBJ databases">
        <title>Enrichment on poylsaccharides allowed isolation of novel metabolic and taxonomic groups of Haloarchaea.</title>
        <authorList>
            <person name="Sorokin D.Y."/>
            <person name="Elcheninov A.G."/>
            <person name="Khizhniak T.V."/>
            <person name="Kolganova T.V."/>
            <person name="Kublanov I.V."/>
        </authorList>
    </citation>
    <scope>NUCLEOTIDE SEQUENCE [LARGE SCALE GENOMIC DNA]</scope>
    <source>
        <strain evidence="5 6">AArc-curdl1</strain>
    </source>
</reference>
<dbReference type="Gene3D" id="1.10.443.10">
    <property type="entry name" value="Intergrase catalytic core"/>
    <property type="match status" value="1"/>
</dbReference>
<dbReference type="AlphaFoldDB" id="A0AAP2Z809"/>
<dbReference type="GO" id="GO:0015074">
    <property type="term" value="P:DNA integration"/>
    <property type="evidence" value="ECO:0007669"/>
    <property type="project" value="UniProtKB-KW"/>
</dbReference>
<dbReference type="EMBL" id="JAOPJZ010000006">
    <property type="protein sequence ID" value="MCU4752377.1"/>
    <property type="molecule type" value="Genomic_DNA"/>
</dbReference>
<dbReference type="InterPro" id="IPR050090">
    <property type="entry name" value="Tyrosine_recombinase_XerCD"/>
</dbReference>
<feature type="domain" description="Tyr recombinase" evidence="4">
    <location>
        <begin position="120"/>
        <end position="222"/>
    </location>
</feature>
<sequence length="330" mass="38326">MYLKEKQADGAAQSTIYSHRSRLGHFTEWFQSETDYTHLSDLDGFDLKLFKLERFGEEDDGFGDYSRLTVKTQLDTLRRFMHFNAEIGAVPFSLPHRIKSPSKGDAGQRDNEIEDTRARKIAKHLDRYRYASFDHVLFHLLWYLMLRVGTARSIDVDNVHLDERYIELHHHPGQDTPLKKKGKSERKVAISETTASIIEDYIDTNRNDVEDEYGRNPLFTSEDGRASLNMMRNRVYALSRPCTVGECPHDRDPEECDAAQARNVAYKCPTSEATHAVRRGSITWHLREDTDKEIISERADVSVRVLDENYNNLSEREKMELRRDELPEGL</sequence>
<dbReference type="Proteomes" id="UP001321047">
    <property type="component" value="Unassembled WGS sequence"/>
</dbReference>
<keyword evidence="2" id="KW-0238">DNA-binding</keyword>
<dbReference type="GO" id="GO:0006310">
    <property type="term" value="P:DNA recombination"/>
    <property type="evidence" value="ECO:0007669"/>
    <property type="project" value="UniProtKB-KW"/>
</dbReference>
<dbReference type="RefSeq" id="WP_342808717.1">
    <property type="nucleotide sequence ID" value="NZ_JAOPJZ010000006.1"/>
</dbReference>
<evidence type="ECO:0000256" key="3">
    <source>
        <dbReference type="ARBA" id="ARBA00023172"/>
    </source>
</evidence>
<keyword evidence="3" id="KW-0233">DNA recombination</keyword>
<gene>
    <name evidence="5" type="ORF">OB919_10320</name>
</gene>
<accession>A0AAP2Z809</accession>
<dbReference type="InterPro" id="IPR013762">
    <property type="entry name" value="Integrase-like_cat_sf"/>
</dbReference>
<dbReference type="InterPro" id="IPR002104">
    <property type="entry name" value="Integrase_catalytic"/>
</dbReference>
<organism evidence="5 6">
    <name type="scientific">Natronosalvus hydrolyticus</name>
    <dbReference type="NCBI Taxonomy" id="2979988"/>
    <lineage>
        <taxon>Archaea</taxon>
        <taxon>Methanobacteriati</taxon>
        <taxon>Methanobacteriota</taxon>
        <taxon>Stenosarchaea group</taxon>
        <taxon>Halobacteria</taxon>
        <taxon>Halobacteriales</taxon>
        <taxon>Natrialbaceae</taxon>
        <taxon>Natronosalvus</taxon>
    </lineage>
</organism>
<dbReference type="CDD" id="cd00397">
    <property type="entry name" value="DNA_BRE_C"/>
    <property type="match status" value="1"/>
</dbReference>
<keyword evidence="1" id="KW-0229">DNA integration</keyword>
<dbReference type="PANTHER" id="PTHR30349">
    <property type="entry name" value="PHAGE INTEGRASE-RELATED"/>
    <property type="match status" value="1"/>
</dbReference>
<evidence type="ECO:0000259" key="4">
    <source>
        <dbReference type="Pfam" id="PF00589"/>
    </source>
</evidence>
<name>A0AAP2Z809_9EURY</name>
<keyword evidence="6" id="KW-1185">Reference proteome</keyword>
<dbReference type="Gene3D" id="1.10.150.130">
    <property type="match status" value="1"/>
</dbReference>
<dbReference type="GO" id="GO:0003677">
    <property type="term" value="F:DNA binding"/>
    <property type="evidence" value="ECO:0007669"/>
    <property type="project" value="UniProtKB-KW"/>
</dbReference>
<evidence type="ECO:0000256" key="2">
    <source>
        <dbReference type="ARBA" id="ARBA00023125"/>
    </source>
</evidence>
<comment type="caution">
    <text evidence="5">The sequence shown here is derived from an EMBL/GenBank/DDBJ whole genome shotgun (WGS) entry which is preliminary data.</text>
</comment>
<dbReference type="Pfam" id="PF00589">
    <property type="entry name" value="Phage_integrase"/>
    <property type="match status" value="1"/>
</dbReference>
<dbReference type="PANTHER" id="PTHR30349:SF41">
    <property type="entry name" value="INTEGRASE_RECOMBINASE PROTEIN MJ0367-RELATED"/>
    <property type="match status" value="1"/>
</dbReference>
<dbReference type="InterPro" id="IPR010998">
    <property type="entry name" value="Integrase_recombinase_N"/>
</dbReference>
<dbReference type="SUPFAM" id="SSF56349">
    <property type="entry name" value="DNA breaking-rejoining enzymes"/>
    <property type="match status" value="1"/>
</dbReference>
<dbReference type="InterPro" id="IPR011010">
    <property type="entry name" value="DNA_brk_join_enz"/>
</dbReference>